<dbReference type="AlphaFoldDB" id="A0A1G2KUQ1"/>
<proteinExistence type="predicted"/>
<feature type="transmembrane region" description="Helical" evidence="1">
    <location>
        <begin position="219"/>
        <end position="240"/>
    </location>
</feature>
<keyword evidence="1" id="KW-0812">Transmembrane</keyword>
<keyword evidence="1" id="KW-0472">Membrane</keyword>
<feature type="transmembrane region" description="Helical" evidence="1">
    <location>
        <begin position="318"/>
        <end position="341"/>
    </location>
</feature>
<sequence>MNTQAGLHQLSSLVGDVFRLLGDLGKFNLQELRKLRNSVFVALAVATIPVTIATAAPMITGFASWIVFVLFAIAMVIGFLVWRNNWKVVMYLGGSIGLTLLAVTIGSAYGQSRDLATLVAVMTGIIVIGWLIGRRAILGAEIGTILHARKIENVNLDAVIRGFDQFLVFSAGIITTEVVVCFMGSILPAENNLTMAMMLWPVAIGFVAYTFWSKGATWWKPICLFTLIVTLARLVVIVGWPEDAAWFSFVHPAYIPGTFIPSRVWLGQASGVLTFLLLLVMLIGAPIFVVFWRRRSSPNPSSAAPARSSASAAATEHAGGLVCIGTILAGLLTIGFVMMWSDSGGRQVMYFWAVLAGVAATVFLGMRGKDSKKALAFMCLGFIFVAPLFLVACGNFLKTLN</sequence>
<organism evidence="2 3">
    <name type="scientific">Candidatus Sungbacteria bacterium RIFCSPHIGHO2_02_FULL_49_20</name>
    <dbReference type="NCBI Taxonomy" id="1802272"/>
    <lineage>
        <taxon>Bacteria</taxon>
        <taxon>Candidatus Sungiibacteriota</taxon>
    </lineage>
</organism>
<evidence type="ECO:0000256" key="1">
    <source>
        <dbReference type="SAM" id="Phobius"/>
    </source>
</evidence>
<accession>A0A1G2KUQ1</accession>
<feature type="transmembrane region" description="Helical" evidence="1">
    <location>
        <begin position="115"/>
        <end position="133"/>
    </location>
</feature>
<feature type="transmembrane region" description="Helical" evidence="1">
    <location>
        <begin position="166"/>
        <end position="187"/>
    </location>
</feature>
<dbReference type="Proteomes" id="UP000178710">
    <property type="component" value="Unassembled WGS sequence"/>
</dbReference>
<feature type="transmembrane region" description="Helical" evidence="1">
    <location>
        <begin position="39"/>
        <end position="56"/>
    </location>
</feature>
<protein>
    <submittedName>
        <fullName evidence="2">Uncharacterized protein</fullName>
    </submittedName>
</protein>
<dbReference type="EMBL" id="MHQK01000007">
    <property type="protein sequence ID" value="OHA02161.1"/>
    <property type="molecule type" value="Genomic_DNA"/>
</dbReference>
<evidence type="ECO:0000313" key="2">
    <source>
        <dbReference type="EMBL" id="OHA02161.1"/>
    </source>
</evidence>
<feature type="transmembrane region" description="Helical" evidence="1">
    <location>
        <begin position="272"/>
        <end position="292"/>
    </location>
</feature>
<reference evidence="2 3" key="1">
    <citation type="journal article" date="2016" name="Nat. Commun.">
        <title>Thousands of microbial genomes shed light on interconnected biogeochemical processes in an aquifer system.</title>
        <authorList>
            <person name="Anantharaman K."/>
            <person name="Brown C.T."/>
            <person name="Hug L.A."/>
            <person name="Sharon I."/>
            <person name="Castelle C.J."/>
            <person name="Probst A.J."/>
            <person name="Thomas B.C."/>
            <person name="Singh A."/>
            <person name="Wilkins M.J."/>
            <person name="Karaoz U."/>
            <person name="Brodie E.L."/>
            <person name="Williams K.H."/>
            <person name="Hubbard S.S."/>
            <person name="Banfield J.F."/>
        </authorList>
    </citation>
    <scope>NUCLEOTIDE SEQUENCE [LARGE SCALE GENOMIC DNA]</scope>
</reference>
<comment type="caution">
    <text evidence="2">The sequence shown here is derived from an EMBL/GenBank/DDBJ whole genome shotgun (WGS) entry which is preliminary data.</text>
</comment>
<name>A0A1G2KUQ1_9BACT</name>
<feature type="transmembrane region" description="Helical" evidence="1">
    <location>
        <begin position="375"/>
        <end position="397"/>
    </location>
</feature>
<feature type="transmembrane region" description="Helical" evidence="1">
    <location>
        <begin position="347"/>
        <end position="366"/>
    </location>
</feature>
<gene>
    <name evidence="2" type="ORF">A3C12_01110</name>
</gene>
<evidence type="ECO:0000313" key="3">
    <source>
        <dbReference type="Proteomes" id="UP000178710"/>
    </source>
</evidence>
<feature type="transmembrane region" description="Helical" evidence="1">
    <location>
        <begin position="193"/>
        <end position="212"/>
    </location>
</feature>
<feature type="transmembrane region" description="Helical" evidence="1">
    <location>
        <begin position="89"/>
        <end position="109"/>
    </location>
</feature>
<keyword evidence="1" id="KW-1133">Transmembrane helix</keyword>
<feature type="transmembrane region" description="Helical" evidence="1">
    <location>
        <begin position="62"/>
        <end position="82"/>
    </location>
</feature>